<comment type="caution">
    <text evidence="4">The sequence shown here is derived from an EMBL/GenBank/DDBJ whole genome shotgun (WGS) entry which is preliminary data.</text>
</comment>
<dbReference type="STRING" id="42249.A0A317SWX0"/>
<dbReference type="EMBL" id="PYWC01000018">
    <property type="protein sequence ID" value="PWW78017.1"/>
    <property type="molecule type" value="Genomic_DNA"/>
</dbReference>
<gene>
    <name evidence="4" type="ORF">C7212DRAFT_342439</name>
</gene>
<dbReference type="Proteomes" id="UP000246991">
    <property type="component" value="Unassembled WGS sequence"/>
</dbReference>
<evidence type="ECO:0000256" key="1">
    <source>
        <dbReference type="ARBA" id="ARBA00022737"/>
    </source>
</evidence>
<keyword evidence="1" id="KW-0677">Repeat</keyword>
<dbReference type="SUPFAM" id="SSF52540">
    <property type="entry name" value="P-loop containing nucleoside triphosphate hydrolases"/>
    <property type="match status" value="1"/>
</dbReference>
<name>A0A317SWX0_9PEZI</name>
<keyword evidence="5" id="KW-1185">Reference proteome</keyword>
<protein>
    <recommendedName>
        <fullName evidence="3">Nephrocystin 3-like N-terminal domain-containing protein</fullName>
    </recommendedName>
</protein>
<sequence>MLDDPGEQHPTQLRIVSFLHPSSPHYTPGFTLASIPTSLGNSSHIESRRPKDLPVGKHLWEDGRKGISSESSNPTATQSTPHQGGNNHNPDNQVSSSNHGGSGNKGCFNTKDSFNTTYNYSAQAAQGVPETFGELITGNHRGVSSPEIGLDYLRDPENLPGDGTGEWIFEEDWYKEWRDSGKSELLWLCGGTGTGKTMLAKRVAESFLKYLSDHYPTAG</sequence>
<dbReference type="InterPro" id="IPR056884">
    <property type="entry name" value="NPHP3-like_N"/>
</dbReference>
<dbReference type="InterPro" id="IPR027417">
    <property type="entry name" value="P-loop_NTPase"/>
</dbReference>
<evidence type="ECO:0000313" key="5">
    <source>
        <dbReference type="Proteomes" id="UP000246991"/>
    </source>
</evidence>
<proteinExistence type="predicted"/>
<accession>A0A317SWX0</accession>
<feature type="domain" description="Nephrocystin 3-like N-terminal" evidence="3">
    <location>
        <begin position="163"/>
        <end position="207"/>
    </location>
</feature>
<dbReference type="Pfam" id="PF24883">
    <property type="entry name" value="NPHP3_N"/>
    <property type="match status" value="1"/>
</dbReference>
<evidence type="ECO:0000313" key="4">
    <source>
        <dbReference type="EMBL" id="PWW78017.1"/>
    </source>
</evidence>
<reference evidence="4 5" key="1">
    <citation type="submission" date="2018-03" db="EMBL/GenBank/DDBJ databases">
        <title>Genomes of Pezizomycetes fungi and the evolution of truffles.</title>
        <authorList>
            <person name="Murat C."/>
            <person name="Payen T."/>
            <person name="Noel B."/>
            <person name="Kuo A."/>
            <person name="Martin F.M."/>
        </authorList>
    </citation>
    <scope>NUCLEOTIDE SEQUENCE [LARGE SCALE GENOMIC DNA]</scope>
    <source>
        <strain evidence="4">091103-1</strain>
    </source>
</reference>
<evidence type="ECO:0000256" key="2">
    <source>
        <dbReference type="SAM" id="MobiDB-lite"/>
    </source>
</evidence>
<evidence type="ECO:0000259" key="3">
    <source>
        <dbReference type="Pfam" id="PF24883"/>
    </source>
</evidence>
<dbReference type="OrthoDB" id="538223at2759"/>
<feature type="compositionally biased region" description="Basic and acidic residues" evidence="2">
    <location>
        <begin position="45"/>
        <end position="67"/>
    </location>
</feature>
<feature type="region of interest" description="Disordered" evidence="2">
    <location>
        <begin position="40"/>
        <end position="108"/>
    </location>
</feature>
<organism evidence="4 5">
    <name type="scientific">Tuber magnatum</name>
    <name type="common">white Piedmont truffle</name>
    <dbReference type="NCBI Taxonomy" id="42249"/>
    <lineage>
        <taxon>Eukaryota</taxon>
        <taxon>Fungi</taxon>
        <taxon>Dikarya</taxon>
        <taxon>Ascomycota</taxon>
        <taxon>Pezizomycotina</taxon>
        <taxon>Pezizomycetes</taxon>
        <taxon>Pezizales</taxon>
        <taxon>Tuberaceae</taxon>
        <taxon>Tuber</taxon>
    </lineage>
</organism>
<feature type="compositionally biased region" description="Polar residues" evidence="2">
    <location>
        <begin position="68"/>
        <end position="94"/>
    </location>
</feature>
<dbReference type="AlphaFoldDB" id="A0A317SWX0"/>